<protein>
    <submittedName>
        <fullName evidence="2">Rpn family recombination-promoting nuclease/putative transposase</fullName>
    </submittedName>
</protein>
<dbReference type="PANTHER" id="PTHR34611">
    <property type="match status" value="1"/>
</dbReference>
<evidence type="ECO:0000313" key="3">
    <source>
        <dbReference type="Proteomes" id="UP001611383"/>
    </source>
</evidence>
<proteinExistence type="predicted"/>
<accession>A0ABY9X6I6</accession>
<feature type="domain" description="Transposase (putative) YhgA-like" evidence="1">
    <location>
        <begin position="4"/>
        <end position="215"/>
    </location>
</feature>
<keyword evidence="3" id="KW-1185">Reference proteome</keyword>
<dbReference type="EMBL" id="CP043494">
    <property type="protein sequence ID" value="WNG51021.1"/>
    <property type="molecule type" value="Genomic_DNA"/>
</dbReference>
<sequence>MSGPHDLFARFTWGQPERAAAELRAVLPPDVVSRVDWSSLRREPGSVVDPELRETQSDLLFSARLHGGQQLLLYILLEHQSRVDSWMALRMLRYVVRQLEHWRKEHPECERLPVIVPLVMYHGPDGSWTAPRRVEELFELPEEAEVRERWRTLLPRFEFLLDDLTTERAEALMARPGPPLVRLAFLVLRYGRSEELSQRLASWTALFAEVHAAPDGLENLRVVVRYLLQVGDKAARGVTREVLRSVAGAQRTEELMMTVGEELIEQGRQKGILEGRAEDILRILIARGVHVDDTTRELILTCKDPVRLDQWFDRALTATNISDVIAGA</sequence>
<dbReference type="Pfam" id="PF04754">
    <property type="entry name" value="Transposase_31"/>
    <property type="match status" value="1"/>
</dbReference>
<gene>
    <name evidence="2" type="ORF">F0U60_48000</name>
</gene>
<evidence type="ECO:0000259" key="1">
    <source>
        <dbReference type="Pfam" id="PF04754"/>
    </source>
</evidence>
<dbReference type="PANTHER" id="PTHR34611:SF2">
    <property type="entry name" value="INACTIVE RECOMBINATION-PROMOTING NUCLEASE-LIKE PROTEIN RPNE-RELATED"/>
    <property type="match status" value="1"/>
</dbReference>
<dbReference type="Proteomes" id="UP001611383">
    <property type="component" value="Chromosome"/>
</dbReference>
<dbReference type="InterPro" id="IPR006842">
    <property type="entry name" value="Transposase_31"/>
</dbReference>
<organism evidence="2 3">
    <name type="scientific">Archangium minus</name>
    <dbReference type="NCBI Taxonomy" id="83450"/>
    <lineage>
        <taxon>Bacteria</taxon>
        <taxon>Pseudomonadati</taxon>
        <taxon>Myxococcota</taxon>
        <taxon>Myxococcia</taxon>
        <taxon>Myxococcales</taxon>
        <taxon>Cystobacterineae</taxon>
        <taxon>Archangiaceae</taxon>
        <taxon>Archangium</taxon>
    </lineage>
</organism>
<reference evidence="2 3" key="1">
    <citation type="submission" date="2019-08" db="EMBL/GenBank/DDBJ databases">
        <title>Archangium and Cystobacter genomes.</title>
        <authorList>
            <person name="Chen I.-C.K."/>
            <person name="Wielgoss S."/>
        </authorList>
    </citation>
    <scope>NUCLEOTIDE SEQUENCE [LARGE SCALE GENOMIC DNA]</scope>
    <source>
        <strain evidence="2 3">Cbm 6</strain>
    </source>
</reference>
<dbReference type="RefSeq" id="WP_395810799.1">
    <property type="nucleotide sequence ID" value="NZ_CP043494.1"/>
</dbReference>
<dbReference type="InterPro" id="IPR051699">
    <property type="entry name" value="Rpn/YhgA-like_nuclease"/>
</dbReference>
<evidence type="ECO:0000313" key="2">
    <source>
        <dbReference type="EMBL" id="WNG51021.1"/>
    </source>
</evidence>
<name>A0ABY9X6I6_9BACT</name>